<gene>
    <name evidence="19" type="primary">dacA</name>
    <name evidence="19" type="ORF">BACI71_130003</name>
    <name evidence="18" type="ORF">BW900_29070</name>
</gene>
<dbReference type="GO" id="GO:0009002">
    <property type="term" value="F:serine-type D-Ala-D-Ala carboxypeptidase activity"/>
    <property type="evidence" value="ECO:0007669"/>
    <property type="project" value="UniProtKB-EC"/>
</dbReference>
<evidence type="ECO:0000313" key="19">
    <source>
        <dbReference type="EMBL" id="VXB87848.1"/>
    </source>
</evidence>
<dbReference type="GO" id="GO:0071555">
    <property type="term" value="P:cell wall organization"/>
    <property type="evidence" value="ECO:0007669"/>
    <property type="project" value="UniProtKB-KW"/>
</dbReference>
<dbReference type="GO" id="GO:0009252">
    <property type="term" value="P:peptidoglycan biosynthetic process"/>
    <property type="evidence" value="ECO:0007669"/>
    <property type="project" value="UniProtKB-UniPathway"/>
</dbReference>
<keyword evidence="8 19" id="KW-0378">Hydrolase</keyword>
<evidence type="ECO:0000313" key="18">
    <source>
        <dbReference type="EMBL" id="OOR03049.1"/>
    </source>
</evidence>
<dbReference type="KEGG" id="bww:bwei_5816"/>
<evidence type="ECO:0000256" key="15">
    <source>
        <dbReference type="RuleBase" id="RU004016"/>
    </source>
</evidence>
<keyword evidence="5 18" id="KW-0121">Carboxypeptidase</keyword>
<evidence type="ECO:0000313" key="20">
    <source>
        <dbReference type="Proteomes" id="UP000190696"/>
    </source>
</evidence>
<evidence type="ECO:0000313" key="21">
    <source>
        <dbReference type="Proteomes" id="UP000437562"/>
    </source>
</evidence>
<dbReference type="Pfam" id="PF00768">
    <property type="entry name" value="Peptidase_S11"/>
    <property type="match status" value="1"/>
</dbReference>
<dbReference type="InterPro" id="IPR012338">
    <property type="entry name" value="Beta-lactam/transpept-like"/>
</dbReference>
<dbReference type="EMBL" id="CABWMC010000005">
    <property type="protein sequence ID" value="VXB87848.1"/>
    <property type="molecule type" value="Genomic_DNA"/>
</dbReference>
<feature type="active site" description="Proton acceptor" evidence="13">
    <location>
        <position position="71"/>
    </location>
</feature>
<dbReference type="InterPro" id="IPR015956">
    <property type="entry name" value="Peniciliin-bd_prot_C_sf"/>
</dbReference>
<dbReference type="InterPro" id="IPR012907">
    <property type="entry name" value="Peptidase_S11_C"/>
</dbReference>
<dbReference type="SMART" id="SM00936">
    <property type="entry name" value="PBP5_C"/>
    <property type="match status" value="1"/>
</dbReference>
<feature type="binding site" evidence="14">
    <location>
        <position position="257"/>
    </location>
    <ligand>
        <name>substrate</name>
    </ligand>
</feature>
<dbReference type="EC" id="3.4.16.4" evidence="4"/>
<dbReference type="Proteomes" id="UP000437562">
    <property type="component" value="Unassembled WGS sequence"/>
</dbReference>
<comment type="catalytic activity">
    <reaction evidence="12">
        <text>Preferential cleavage: (Ac)2-L-Lys-D-Ala-|-D-Ala. Also transpeptidation of peptidyl-alanyl moieties that are N-acyl substituents of D-alanine.</text>
        <dbReference type="EC" id="3.4.16.4"/>
    </reaction>
</comment>
<feature type="domain" description="Peptidase S11 D-Ala-D-Ala carboxypeptidase A C-terminal" evidence="17">
    <location>
        <begin position="307"/>
        <end position="409"/>
    </location>
</feature>
<dbReference type="Gene3D" id="2.60.410.10">
    <property type="entry name" value="D-Ala-D-Ala carboxypeptidase, C-terminal domain"/>
    <property type="match status" value="1"/>
</dbReference>
<dbReference type="FunFam" id="3.40.710.10:FF:000025">
    <property type="entry name" value="D-alanyl-D-alanine carboxypeptidase DacA"/>
    <property type="match status" value="1"/>
</dbReference>
<reference evidence="18 20" key="1">
    <citation type="submission" date="2017-01" db="EMBL/GenBank/DDBJ databases">
        <title>Bacillus cereus isolates.</title>
        <authorList>
            <person name="Beno S.M."/>
        </authorList>
    </citation>
    <scope>NUCLEOTIDE SEQUENCE [LARGE SCALE GENOMIC DNA]</scope>
    <source>
        <strain evidence="18 20">FSL W7-1108</strain>
    </source>
</reference>
<dbReference type="EMBL" id="MUAI01000063">
    <property type="protein sequence ID" value="OOR03049.1"/>
    <property type="molecule type" value="Genomic_DNA"/>
</dbReference>
<dbReference type="UniPathway" id="UPA00219"/>
<evidence type="ECO:0000256" key="8">
    <source>
        <dbReference type="ARBA" id="ARBA00022801"/>
    </source>
</evidence>
<proteinExistence type="inferred from homology"/>
<feature type="active site" evidence="13">
    <location>
        <position position="132"/>
    </location>
</feature>
<dbReference type="SUPFAM" id="SSF69189">
    <property type="entry name" value="Penicillin-binding protein associated domain"/>
    <property type="match status" value="1"/>
</dbReference>
<evidence type="ECO:0000256" key="5">
    <source>
        <dbReference type="ARBA" id="ARBA00022645"/>
    </source>
</evidence>
<dbReference type="SUPFAM" id="SSF56601">
    <property type="entry name" value="beta-lactamase/transpeptidase-like"/>
    <property type="match status" value="1"/>
</dbReference>
<evidence type="ECO:0000256" key="13">
    <source>
        <dbReference type="PIRSR" id="PIRSR618044-1"/>
    </source>
</evidence>
<reference evidence="19 21" key="2">
    <citation type="submission" date="2019-10" db="EMBL/GenBank/DDBJ databases">
        <authorList>
            <person name="Karimi E."/>
        </authorList>
    </citation>
    <scope>NUCLEOTIDE SEQUENCE [LARGE SCALE GENOMIC DNA]</scope>
    <source>
        <strain evidence="19">Bacillus sp. 71</strain>
    </source>
</reference>
<feature type="active site" description="Acyl-ester intermediate" evidence="13">
    <location>
        <position position="68"/>
    </location>
</feature>
<keyword evidence="10" id="KW-0573">Peptidoglycan synthesis</keyword>
<comment type="pathway">
    <text evidence="2">Cell wall biogenesis; peptidoglycan biosynthesis.</text>
</comment>
<dbReference type="GO" id="GO:0008360">
    <property type="term" value="P:regulation of cell shape"/>
    <property type="evidence" value="ECO:0007669"/>
    <property type="project" value="UniProtKB-KW"/>
</dbReference>
<dbReference type="InterPro" id="IPR037167">
    <property type="entry name" value="Peptidase_S11_C_sf"/>
</dbReference>
<dbReference type="PROSITE" id="PS51257">
    <property type="entry name" value="PROKAR_LIPOPROTEIN"/>
    <property type="match status" value="1"/>
</dbReference>
<dbReference type="InterPro" id="IPR018044">
    <property type="entry name" value="Peptidase_S11"/>
</dbReference>
<dbReference type="GO" id="GO:0006508">
    <property type="term" value="P:proteolysis"/>
    <property type="evidence" value="ECO:0007669"/>
    <property type="project" value="UniProtKB-KW"/>
</dbReference>
<dbReference type="PANTHER" id="PTHR21581:SF11">
    <property type="entry name" value="D-ALANYL-D-ALANINE CARBOXYPEPTIDASE DACA"/>
    <property type="match status" value="1"/>
</dbReference>
<evidence type="ECO:0000256" key="7">
    <source>
        <dbReference type="ARBA" id="ARBA00022729"/>
    </source>
</evidence>
<evidence type="ECO:0000256" key="3">
    <source>
        <dbReference type="ARBA" id="ARBA00007164"/>
    </source>
</evidence>
<keyword evidence="6" id="KW-0645">Protease</keyword>
<comment type="function">
    <text evidence="1">Removes C-terminal D-alanyl residues from sugar-peptide cell wall precursors.</text>
</comment>
<accession>A0A0A0WV48</accession>
<dbReference type="Pfam" id="PF07943">
    <property type="entry name" value="PBP5_C"/>
    <property type="match status" value="1"/>
</dbReference>
<name>A0A0A0WV48_BACMY</name>
<dbReference type="PRINTS" id="PR00725">
    <property type="entry name" value="DADACBPTASE1"/>
</dbReference>
<evidence type="ECO:0000256" key="9">
    <source>
        <dbReference type="ARBA" id="ARBA00022960"/>
    </source>
</evidence>
<dbReference type="AlphaFoldDB" id="A0A0A0WV48"/>
<feature type="signal peptide" evidence="16">
    <location>
        <begin position="1"/>
        <end position="31"/>
    </location>
</feature>
<evidence type="ECO:0000256" key="1">
    <source>
        <dbReference type="ARBA" id="ARBA00003217"/>
    </source>
</evidence>
<dbReference type="InterPro" id="IPR001967">
    <property type="entry name" value="Peptidase_S11_N"/>
</dbReference>
<evidence type="ECO:0000256" key="14">
    <source>
        <dbReference type="PIRSR" id="PIRSR618044-2"/>
    </source>
</evidence>
<keyword evidence="7 16" id="KW-0732">Signal</keyword>
<accession>A0A653U5E9</accession>
<keyword evidence="9" id="KW-0133">Cell shape</keyword>
<evidence type="ECO:0000256" key="4">
    <source>
        <dbReference type="ARBA" id="ARBA00012448"/>
    </source>
</evidence>
<protein>
    <recommendedName>
        <fullName evidence="4">serine-type D-Ala-D-Ala carboxypeptidase</fullName>
        <ecNumber evidence="4">3.4.16.4</ecNumber>
    </recommendedName>
</protein>
<evidence type="ECO:0000256" key="11">
    <source>
        <dbReference type="ARBA" id="ARBA00023316"/>
    </source>
</evidence>
<dbReference type="Gene3D" id="3.40.710.10">
    <property type="entry name" value="DD-peptidase/beta-lactamase superfamily"/>
    <property type="match status" value="1"/>
</dbReference>
<sequence>MKGMFCKRFIALVTVLTIACSMLVPYSNASAETGAALNIEAGAAILVEANSGKILYQKNADELLSIASMTKMMSEYLVNEAIAKGKLKWDQKVKVSEYAYNISQDRSLSNVPLRNGESYTVKELYEAMAIYSANGATIALAEAVAGKEVDFVKMMNDKSKEFGLKNYKFVNSTGLTNKDLKGHHPEGTTPDEENKMSARDVAILAQRLIQDFPKTLDIAKISKKVFREGTPDRIEMPNWNWMLKGLIKEYEGVDGLKTGSTPEAGDCFTGTIERNGMRFISVVIKTKSHTARFDETKKLYDYGFASFEMKKMYEKGSSVKGRETVRVENAKDKDVAVQTKQAVSLPVPKGSKDVYKTEFKEGNKGQEAPMKKGVTLGQMVVTSKDSNDPGFLSGKSLQVDLVTKSEVEEAGWFTRSMRGIGSFFSGMWNSAVDTVKGWF</sequence>
<evidence type="ECO:0000256" key="12">
    <source>
        <dbReference type="ARBA" id="ARBA00034000"/>
    </source>
</evidence>
<organism evidence="18 20">
    <name type="scientific">Bacillus mycoides</name>
    <dbReference type="NCBI Taxonomy" id="1405"/>
    <lineage>
        <taxon>Bacteria</taxon>
        <taxon>Bacillati</taxon>
        <taxon>Bacillota</taxon>
        <taxon>Bacilli</taxon>
        <taxon>Bacillales</taxon>
        <taxon>Bacillaceae</taxon>
        <taxon>Bacillus</taxon>
        <taxon>Bacillus cereus group</taxon>
    </lineage>
</organism>
<evidence type="ECO:0000256" key="6">
    <source>
        <dbReference type="ARBA" id="ARBA00022670"/>
    </source>
</evidence>
<evidence type="ECO:0000256" key="16">
    <source>
        <dbReference type="SAM" id="SignalP"/>
    </source>
</evidence>
<evidence type="ECO:0000256" key="10">
    <source>
        <dbReference type="ARBA" id="ARBA00022984"/>
    </source>
</evidence>
<evidence type="ECO:0000256" key="2">
    <source>
        <dbReference type="ARBA" id="ARBA00004752"/>
    </source>
</evidence>
<keyword evidence="11" id="KW-0961">Cell wall biogenesis/degradation</keyword>
<feature type="chain" id="PRO_5011343471" description="serine-type D-Ala-D-Ala carboxypeptidase" evidence="16">
    <location>
        <begin position="32"/>
        <end position="439"/>
    </location>
</feature>
<dbReference type="PANTHER" id="PTHR21581">
    <property type="entry name" value="D-ALANYL-D-ALANINE CARBOXYPEPTIDASE"/>
    <property type="match status" value="1"/>
</dbReference>
<dbReference type="Proteomes" id="UP000190696">
    <property type="component" value="Unassembled WGS sequence"/>
</dbReference>
<evidence type="ECO:0000259" key="17">
    <source>
        <dbReference type="SMART" id="SM00936"/>
    </source>
</evidence>
<comment type="similarity">
    <text evidence="3 15">Belongs to the peptidase S11 family.</text>
</comment>